<dbReference type="GO" id="GO:0003677">
    <property type="term" value="F:DNA binding"/>
    <property type="evidence" value="ECO:0007669"/>
    <property type="project" value="UniProtKB-KW"/>
</dbReference>
<keyword evidence="7" id="KW-1185">Reference proteome</keyword>
<proteinExistence type="predicted"/>
<gene>
    <name evidence="6" type="ORF">HS088_TW02G00807</name>
</gene>
<evidence type="ECO:0000256" key="2">
    <source>
        <dbReference type="ARBA" id="ARBA00023125"/>
    </source>
</evidence>
<name>A0A7J7DZT4_TRIWF</name>
<keyword evidence="4" id="KW-0539">Nucleus</keyword>
<dbReference type="InParanoid" id="A0A7J7DZT4"/>
<keyword evidence="3" id="KW-0804">Transcription</keyword>
<evidence type="ECO:0000256" key="3">
    <source>
        <dbReference type="ARBA" id="ARBA00023163"/>
    </source>
</evidence>
<organism evidence="6 7">
    <name type="scientific">Tripterygium wilfordii</name>
    <name type="common">Thunder God vine</name>
    <dbReference type="NCBI Taxonomy" id="458696"/>
    <lineage>
        <taxon>Eukaryota</taxon>
        <taxon>Viridiplantae</taxon>
        <taxon>Streptophyta</taxon>
        <taxon>Embryophyta</taxon>
        <taxon>Tracheophyta</taxon>
        <taxon>Spermatophyta</taxon>
        <taxon>Magnoliopsida</taxon>
        <taxon>eudicotyledons</taxon>
        <taxon>Gunneridae</taxon>
        <taxon>Pentapetalae</taxon>
        <taxon>rosids</taxon>
        <taxon>fabids</taxon>
        <taxon>Celastrales</taxon>
        <taxon>Celastraceae</taxon>
        <taxon>Tripterygium</taxon>
    </lineage>
</organism>
<comment type="caution">
    <text evidence="6">The sequence shown here is derived from an EMBL/GenBank/DDBJ whole genome shotgun (WGS) entry which is preliminary data.</text>
</comment>
<dbReference type="Pfam" id="PF02365">
    <property type="entry name" value="NAM"/>
    <property type="match status" value="1"/>
</dbReference>
<dbReference type="InterPro" id="IPR036093">
    <property type="entry name" value="NAC_dom_sf"/>
</dbReference>
<dbReference type="Gene3D" id="2.170.150.80">
    <property type="entry name" value="NAC domain"/>
    <property type="match status" value="1"/>
</dbReference>
<dbReference type="AlphaFoldDB" id="A0A7J7DZT4"/>
<sequence>MGDHGKVNLPPGFQFCPTDEELVLHFLQPKASRLSCHPDFIPVLDSYPLDPWELDGKVLSSGNQWYFFGQMMQNEATTNGFWKEVDIEEPILSSSTSRRVGMKRYLVFYINDEAQGGVATNWVMQEYRLCNHGASNSLYSKTKFRKSEGNNLVLCRVYERKNDSQSFCYNEDNDDGSELSFLDEMFLSLDDDLDDTTLSN</sequence>
<evidence type="ECO:0000313" key="6">
    <source>
        <dbReference type="EMBL" id="KAF5751789.1"/>
    </source>
</evidence>
<evidence type="ECO:0000256" key="4">
    <source>
        <dbReference type="ARBA" id="ARBA00023242"/>
    </source>
</evidence>
<dbReference type="GO" id="GO:0006355">
    <property type="term" value="P:regulation of DNA-templated transcription"/>
    <property type="evidence" value="ECO:0007669"/>
    <property type="project" value="InterPro"/>
</dbReference>
<dbReference type="PANTHER" id="PTHR31719">
    <property type="entry name" value="NAC TRANSCRIPTION FACTOR 56"/>
    <property type="match status" value="1"/>
</dbReference>
<dbReference type="PROSITE" id="PS51005">
    <property type="entry name" value="NAC"/>
    <property type="match status" value="1"/>
</dbReference>
<dbReference type="InterPro" id="IPR003441">
    <property type="entry name" value="NAC-dom"/>
</dbReference>
<dbReference type="Proteomes" id="UP000593562">
    <property type="component" value="Unassembled WGS sequence"/>
</dbReference>
<protein>
    <recommendedName>
        <fullName evidence="5">NAC domain-containing protein</fullName>
    </recommendedName>
</protein>
<dbReference type="EMBL" id="JAAARO010000002">
    <property type="protein sequence ID" value="KAF5751789.1"/>
    <property type="molecule type" value="Genomic_DNA"/>
</dbReference>
<evidence type="ECO:0000259" key="5">
    <source>
        <dbReference type="PROSITE" id="PS51005"/>
    </source>
</evidence>
<keyword evidence="2" id="KW-0238">DNA-binding</keyword>
<reference evidence="6 7" key="1">
    <citation type="journal article" date="2020" name="Nat. Commun.">
        <title>Genome of Tripterygium wilfordii and identification of cytochrome P450 involved in triptolide biosynthesis.</title>
        <authorList>
            <person name="Tu L."/>
            <person name="Su P."/>
            <person name="Zhang Z."/>
            <person name="Gao L."/>
            <person name="Wang J."/>
            <person name="Hu T."/>
            <person name="Zhou J."/>
            <person name="Zhang Y."/>
            <person name="Zhao Y."/>
            <person name="Liu Y."/>
            <person name="Song Y."/>
            <person name="Tong Y."/>
            <person name="Lu Y."/>
            <person name="Yang J."/>
            <person name="Xu C."/>
            <person name="Jia M."/>
            <person name="Peters R.J."/>
            <person name="Huang L."/>
            <person name="Gao W."/>
        </authorList>
    </citation>
    <scope>NUCLEOTIDE SEQUENCE [LARGE SCALE GENOMIC DNA]</scope>
    <source>
        <strain evidence="7">cv. XIE 37</strain>
        <tissue evidence="6">Leaf</tissue>
    </source>
</reference>
<evidence type="ECO:0000256" key="1">
    <source>
        <dbReference type="ARBA" id="ARBA00023015"/>
    </source>
</evidence>
<feature type="domain" description="NAC" evidence="5">
    <location>
        <begin position="9"/>
        <end position="160"/>
    </location>
</feature>
<evidence type="ECO:0000313" key="7">
    <source>
        <dbReference type="Proteomes" id="UP000593562"/>
    </source>
</evidence>
<keyword evidence="1" id="KW-0805">Transcription regulation</keyword>
<accession>A0A7J7DZT4</accession>
<dbReference type="SUPFAM" id="SSF101941">
    <property type="entry name" value="NAC domain"/>
    <property type="match status" value="1"/>
</dbReference>
<dbReference type="GO" id="GO:0048731">
    <property type="term" value="P:system development"/>
    <property type="evidence" value="ECO:0007669"/>
    <property type="project" value="TreeGrafter"/>
</dbReference>
<dbReference type="PANTHER" id="PTHR31719:SF85">
    <property type="entry name" value="NAC DOMAIN-CONTAINING PROTEIN"/>
    <property type="match status" value="1"/>
</dbReference>